<dbReference type="InterPro" id="IPR022812">
    <property type="entry name" value="Dynamin"/>
</dbReference>
<feature type="domain" description="Dynamin N-terminal" evidence="1">
    <location>
        <begin position="40"/>
        <end position="191"/>
    </location>
</feature>
<dbReference type="Proteomes" id="UP000663836">
    <property type="component" value="Unassembled WGS sequence"/>
</dbReference>
<dbReference type="GO" id="GO:0016020">
    <property type="term" value="C:membrane"/>
    <property type="evidence" value="ECO:0007669"/>
    <property type="project" value="TreeGrafter"/>
</dbReference>
<dbReference type="PRINTS" id="PR00195">
    <property type="entry name" value="DYNAMIN"/>
</dbReference>
<evidence type="ECO:0000313" key="2">
    <source>
        <dbReference type="EMBL" id="CAF0903453.1"/>
    </source>
</evidence>
<dbReference type="SUPFAM" id="SSF52540">
    <property type="entry name" value="P-loop containing nucleoside triphosphate hydrolases"/>
    <property type="match status" value="1"/>
</dbReference>
<evidence type="ECO:0000313" key="4">
    <source>
        <dbReference type="Proteomes" id="UP000663864"/>
    </source>
</evidence>
<dbReference type="InterPro" id="IPR045063">
    <property type="entry name" value="Dynamin_N"/>
</dbReference>
<dbReference type="PANTHER" id="PTHR11566">
    <property type="entry name" value="DYNAMIN"/>
    <property type="match status" value="1"/>
</dbReference>
<evidence type="ECO:0000313" key="3">
    <source>
        <dbReference type="EMBL" id="CAF4013483.1"/>
    </source>
</evidence>
<dbReference type="GO" id="GO:0003924">
    <property type="term" value="F:GTPase activity"/>
    <property type="evidence" value="ECO:0007669"/>
    <property type="project" value="TreeGrafter"/>
</dbReference>
<reference evidence="2" key="1">
    <citation type="submission" date="2021-02" db="EMBL/GenBank/DDBJ databases">
        <authorList>
            <person name="Nowell W R."/>
        </authorList>
    </citation>
    <scope>NUCLEOTIDE SEQUENCE</scope>
</reference>
<organism evidence="2 4">
    <name type="scientific">Rotaria sordida</name>
    <dbReference type="NCBI Taxonomy" id="392033"/>
    <lineage>
        <taxon>Eukaryota</taxon>
        <taxon>Metazoa</taxon>
        <taxon>Spiralia</taxon>
        <taxon>Gnathifera</taxon>
        <taxon>Rotifera</taxon>
        <taxon>Eurotatoria</taxon>
        <taxon>Bdelloidea</taxon>
        <taxon>Philodinida</taxon>
        <taxon>Philodinidae</taxon>
        <taxon>Rotaria</taxon>
    </lineage>
</organism>
<protein>
    <recommendedName>
        <fullName evidence="1">Dynamin N-terminal domain-containing protein</fullName>
    </recommendedName>
</protein>
<dbReference type="Proteomes" id="UP000663864">
    <property type="component" value="Unassembled WGS sequence"/>
</dbReference>
<dbReference type="Gene3D" id="3.40.50.300">
    <property type="entry name" value="P-loop containing nucleotide triphosphate hydrolases"/>
    <property type="match status" value="1"/>
</dbReference>
<accession>A0A813ZRN6</accession>
<dbReference type="Pfam" id="PF00350">
    <property type="entry name" value="Dynamin_N"/>
    <property type="match status" value="1"/>
</dbReference>
<dbReference type="GO" id="GO:0008017">
    <property type="term" value="F:microtubule binding"/>
    <property type="evidence" value="ECO:0007669"/>
    <property type="project" value="TreeGrafter"/>
</dbReference>
<dbReference type="AlphaFoldDB" id="A0A813ZRN6"/>
<evidence type="ECO:0000259" key="1">
    <source>
        <dbReference type="Pfam" id="PF00350"/>
    </source>
</evidence>
<dbReference type="EMBL" id="CAJOBD010004924">
    <property type="protein sequence ID" value="CAF4013483.1"/>
    <property type="molecule type" value="Genomic_DNA"/>
</dbReference>
<proteinExistence type="predicted"/>
<dbReference type="EMBL" id="CAJNOT010000229">
    <property type="protein sequence ID" value="CAF0903453.1"/>
    <property type="molecule type" value="Genomic_DNA"/>
</dbReference>
<gene>
    <name evidence="3" type="ORF">JBS370_LOCUS26979</name>
    <name evidence="2" type="ORF">ZHD862_LOCUS7508</name>
</gene>
<name>A0A813ZRN6_9BILA</name>
<sequence length="980" mass="114334">MAHSISHESVIDRAAFEAYTQLRAIAKKYKVENELEVPQLVIVGETSTGKSMLVQNFLRFPCSFSQADVATRCPVAYRLVYNPTLPLGELRIIRPTGITASQLANYLQQLMKHIQEEYATTGGFRQEPEWIEIESAEYTDFEIIDIPGLVGGDKIAVNRQAVEKIAESFVRNPRFLIVLVKETTQVTDNSHGARVIHDICTKPNGIDTTLPPRHDYRQNMITVHTKFDSFMLNFTNGTAVNKNIAKQLQDFGPSFFTNMIFGGYSMTERSFDENVKYLRELPHQEQQEVDKWIEDINRKSGQPPDNYQPFDVQYRARIGIDVVRNQIQTLWLKSFRAALPKLKTTIDEQLEEARRKYDSEQECYKLLDPKSLQENYLQYLNDFRTTLCQYVGYKSEIDFIFPLERCGQTYEEIEADYSEWKRKKQVTWRAYLTANELKERFPEEHETLNLRLVGSRHFTRLHNIFSYMILHFKPREPTRDWIETAAAHLAANTSDYDDMEKAVRDVLRTLLRETFLLGSCWLTQMYSYILDMFRINVKRYLLSNEKYPLLRDHDQFLNAVDLEYHIVVRSMIHDAIRLIRYARNSISAYSHYDITARMLKLVFSIPKEIKHEKFNQPIDGVFVHNTINNTYMKATLADIFKSILPEKLLEQIYGSESFLTNKRDPHTGSHHLNGRRAIQELYTASCGRLLEDIRSSFNTSVVMKIHNFDRIDTKWLKEKSSRCPLSLRISRMTEQQISEMSNMRLDEINEACHKSIEKIEALTDALTFIDAAIREMNDVQRLKGVQRRAQTEYINKESLRHGDYLRKKQEVVETHLRRQFHSQNSYTRSTGESNEIENDNMHDDEYKLMTIHNPTLANIFLSEIYDKHDREDLTFGFLDGDSLEQDKTYSHAHDHLSVDPNTMNYDNISVPSTFNSDRQYEMINNDGYVNVASGYDMQTSSRPTQTLSQPIYQASVPDGISMNDDANSMVKRNRIQLTKR</sequence>
<dbReference type="InterPro" id="IPR027417">
    <property type="entry name" value="P-loop_NTPase"/>
</dbReference>
<dbReference type="PANTHER" id="PTHR11566:SF169">
    <property type="entry name" value="DYNAMIN-LIKE PROTEIN C"/>
    <property type="match status" value="1"/>
</dbReference>
<dbReference type="GO" id="GO:0005737">
    <property type="term" value="C:cytoplasm"/>
    <property type="evidence" value="ECO:0007669"/>
    <property type="project" value="TreeGrafter"/>
</dbReference>
<comment type="caution">
    <text evidence="2">The sequence shown here is derived from an EMBL/GenBank/DDBJ whole genome shotgun (WGS) entry which is preliminary data.</text>
</comment>
<dbReference type="GO" id="GO:0005874">
    <property type="term" value="C:microtubule"/>
    <property type="evidence" value="ECO:0007669"/>
    <property type="project" value="TreeGrafter"/>
</dbReference>